<name>A0A364NL36_9GAMM</name>
<dbReference type="Proteomes" id="UP000250744">
    <property type="component" value="Unassembled WGS sequence"/>
</dbReference>
<proteinExistence type="predicted"/>
<sequence length="140" mass="16120">MSGFNHLEVTIGKSKIVITILILILMVALLSISLTSLFSGMICIFLVLLFCCYGFIAYRSYLNSYLGARLTWFPDADVIYLTDLQGGIHRFTMIKRMSVHYIWIYVVLVNEEEQVNLLLPIDCMSSSEFRRLSVICRYTK</sequence>
<accession>A0A364NL36</accession>
<feature type="transmembrane region" description="Helical" evidence="1">
    <location>
        <begin position="12"/>
        <end position="32"/>
    </location>
</feature>
<evidence type="ECO:0000313" key="3">
    <source>
        <dbReference type="Proteomes" id="UP000250744"/>
    </source>
</evidence>
<keyword evidence="1" id="KW-1133">Transmembrane helix</keyword>
<gene>
    <name evidence="2" type="ORF">DN062_10315</name>
</gene>
<organism evidence="2 3">
    <name type="scientific">Nitrincola tibetensis</name>
    <dbReference type="NCBI Taxonomy" id="2219697"/>
    <lineage>
        <taxon>Bacteria</taxon>
        <taxon>Pseudomonadati</taxon>
        <taxon>Pseudomonadota</taxon>
        <taxon>Gammaproteobacteria</taxon>
        <taxon>Oceanospirillales</taxon>
        <taxon>Oceanospirillaceae</taxon>
        <taxon>Nitrincola</taxon>
    </lineage>
</organism>
<keyword evidence="3" id="KW-1185">Reference proteome</keyword>
<dbReference type="AlphaFoldDB" id="A0A364NL36"/>
<reference evidence="2 3" key="1">
    <citation type="submission" date="2018-06" db="EMBL/GenBank/DDBJ databases">
        <title>Nitrincola tibetense sp. nov., isolated from Lake XuguoCo on Tibetan Plateau.</title>
        <authorList>
            <person name="Xing P."/>
        </authorList>
    </citation>
    <scope>NUCLEOTIDE SEQUENCE [LARGE SCALE GENOMIC DNA]</scope>
    <source>
        <strain evidence="3">xg18</strain>
    </source>
</reference>
<comment type="caution">
    <text evidence="2">The sequence shown here is derived from an EMBL/GenBank/DDBJ whole genome shotgun (WGS) entry which is preliminary data.</text>
</comment>
<dbReference type="EMBL" id="QKRX01000007">
    <property type="protein sequence ID" value="RAU17761.1"/>
    <property type="molecule type" value="Genomic_DNA"/>
</dbReference>
<feature type="transmembrane region" description="Helical" evidence="1">
    <location>
        <begin position="38"/>
        <end position="58"/>
    </location>
</feature>
<keyword evidence="1" id="KW-0472">Membrane</keyword>
<protein>
    <submittedName>
        <fullName evidence="2">Uncharacterized protein</fullName>
    </submittedName>
</protein>
<keyword evidence="1" id="KW-0812">Transmembrane</keyword>
<evidence type="ECO:0000256" key="1">
    <source>
        <dbReference type="SAM" id="Phobius"/>
    </source>
</evidence>
<evidence type="ECO:0000313" key="2">
    <source>
        <dbReference type="EMBL" id="RAU17761.1"/>
    </source>
</evidence>